<evidence type="ECO:0000313" key="1">
    <source>
        <dbReference type="EMBL" id="RSH86488.1"/>
    </source>
</evidence>
<keyword evidence="2" id="KW-1185">Reference proteome</keyword>
<dbReference type="PANTHER" id="PTHR15460:SF3">
    <property type="entry name" value="PEROXISOMAL MEMBRANE PROTEIN 4"/>
    <property type="match status" value="1"/>
</dbReference>
<organism evidence="1 2">
    <name type="scientific">Apiotrichum porosum</name>
    <dbReference type="NCBI Taxonomy" id="105984"/>
    <lineage>
        <taxon>Eukaryota</taxon>
        <taxon>Fungi</taxon>
        <taxon>Dikarya</taxon>
        <taxon>Basidiomycota</taxon>
        <taxon>Agaricomycotina</taxon>
        <taxon>Tremellomycetes</taxon>
        <taxon>Trichosporonales</taxon>
        <taxon>Trichosporonaceae</taxon>
        <taxon>Apiotrichum</taxon>
    </lineage>
</organism>
<name>A0A427Y5Y1_9TREE</name>
<proteinExistence type="predicted"/>
<dbReference type="PANTHER" id="PTHR15460">
    <property type="entry name" value="PEROXISOMAL MEMBRANE PROTEIN 4"/>
    <property type="match status" value="1"/>
</dbReference>
<evidence type="ECO:0000313" key="2">
    <source>
        <dbReference type="Proteomes" id="UP000279236"/>
    </source>
</evidence>
<dbReference type="STRING" id="105984.A0A427Y5Y1"/>
<dbReference type="AlphaFoldDB" id="A0A427Y5Y1"/>
<dbReference type="GO" id="GO:0005778">
    <property type="term" value="C:peroxisomal membrane"/>
    <property type="evidence" value="ECO:0007669"/>
    <property type="project" value="TreeGrafter"/>
</dbReference>
<dbReference type="OrthoDB" id="39659at2759"/>
<dbReference type="InterPro" id="IPR019531">
    <property type="entry name" value="Pmp4"/>
</dbReference>
<dbReference type="Proteomes" id="UP000279236">
    <property type="component" value="Unassembled WGS sequence"/>
</dbReference>
<dbReference type="EMBL" id="RSCE01000002">
    <property type="protein sequence ID" value="RSH86488.1"/>
    <property type="molecule type" value="Genomic_DNA"/>
</dbReference>
<evidence type="ECO:0008006" key="3">
    <source>
        <dbReference type="Google" id="ProtNLM"/>
    </source>
</evidence>
<dbReference type="RefSeq" id="XP_028479273.1">
    <property type="nucleotide sequence ID" value="XM_028620301.1"/>
</dbReference>
<dbReference type="PIRSF" id="PIRSF013674">
    <property type="entry name" value="PXMP4"/>
    <property type="match status" value="1"/>
</dbReference>
<comment type="caution">
    <text evidence="1">The sequence shown here is derived from an EMBL/GenBank/DDBJ whole genome shotgun (WGS) entry which is preliminary data.</text>
</comment>
<sequence length="225" mass="25532">MVTQAIQSFIMNPAHHDALAVLKGARNGLVYGVKVRFPHALVMAALFSHKPWPTRVHGILSATRHHAMSLAKFATIYKVMLLLQKKLNGGIERDLDTFIAGGIGGWWVFGERTPINEQIVLYIMSRAILSLIPRLYSNTANPPRYPMQPLDHPLPALTSPEANPRPIPPAPVPFTIVASLSWAMIMYMFRHRGERLQPGIVNSMRYIYHESDTWHNLKTLFWHNK</sequence>
<dbReference type="GeneID" id="39589288"/>
<reference evidence="1 2" key="1">
    <citation type="submission" date="2018-11" db="EMBL/GenBank/DDBJ databases">
        <title>Genome sequence of Apiotrichum porosum DSM 27194.</title>
        <authorList>
            <person name="Aliyu H."/>
            <person name="Gorte O."/>
            <person name="Ochsenreither K."/>
        </authorList>
    </citation>
    <scope>NUCLEOTIDE SEQUENCE [LARGE SCALE GENOMIC DNA]</scope>
    <source>
        <strain evidence="1 2">DSM 27194</strain>
    </source>
</reference>
<accession>A0A427Y5Y1</accession>
<dbReference type="Pfam" id="PF02466">
    <property type="entry name" value="Tim17"/>
    <property type="match status" value="1"/>
</dbReference>
<gene>
    <name evidence="1" type="ORF">EHS24_004745</name>
</gene>
<protein>
    <recommendedName>
        <fullName evidence="3">Peroxisomal membrane protein 4</fullName>
    </recommendedName>
</protein>